<dbReference type="AlphaFoldDB" id="A0A8T4GAT6"/>
<name>A0A8T4GAT6_9EURY</name>
<evidence type="ECO:0000313" key="3">
    <source>
        <dbReference type="Proteomes" id="UP000823588"/>
    </source>
</evidence>
<keyword evidence="3" id="KW-1185">Reference proteome</keyword>
<reference evidence="2" key="1">
    <citation type="submission" date="2021-03" db="EMBL/GenBank/DDBJ databases">
        <title>Genomic Encyclopedia of Type Strains, Phase IV (KMG-IV): sequencing the most valuable type-strain genomes for metagenomic binning, comparative biology and taxonomic classification.</title>
        <authorList>
            <person name="Goeker M."/>
        </authorList>
    </citation>
    <scope>NUCLEOTIDE SEQUENCE</scope>
    <source>
        <strain evidence="2">DSM 23564</strain>
    </source>
</reference>
<accession>A0A8T4GAT6</accession>
<dbReference type="EMBL" id="JAGGKQ010000001">
    <property type="protein sequence ID" value="MBP1921203.1"/>
    <property type="molecule type" value="Genomic_DNA"/>
</dbReference>
<evidence type="ECO:0000313" key="2">
    <source>
        <dbReference type="EMBL" id="MBP1921203.1"/>
    </source>
</evidence>
<gene>
    <name evidence="2" type="ORF">J2751_000186</name>
</gene>
<dbReference type="RefSeq" id="WP_209482582.1">
    <property type="nucleotide sequence ID" value="NZ_JAGGKQ010000001.1"/>
</dbReference>
<dbReference type="OrthoDB" id="331622at2157"/>
<protein>
    <submittedName>
        <fullName evidence="2">Uncharacterized protein</fullName>
    </submittedName>
</protein>
<feature type="compositionally biased region" description="Basic and acidic residues" evidence="1">
    <location>
        <begin position="152"/>
        <end position="161"/>
    </location>
</feature>
<comment type="caution">
    <text evidence="2">The sequence shown here is derived from an EMBL/GenBank/DDBJ whole genome shotgun (WGS) entry which is preliminary data.</text>
</comment>
<dbReference type="Proteomes" id="UP000823588">
    <property type="component" value="Unassembled WGS sequence"/>
</dbReference>
<feature type="region of interest" description="Disordered" evidence="1">
    <location>
        <begin position="143"/>
        <end position="169"/>
    </location>
</feature>
<sequence>MTDLTRALVGDQGFERAAVWTAVGFGVTLAAFRGATVIGGPDARWVAATCTIVTALGVIGFARVGGGVLPSVLLAYGPLAAVLFETVGPTVSLAAGGGVVFAPNAETVVGVASSVAEPLAVAVAAAVAVGGAGYVAGRSLGALAGPTDNDVDDARSGDRDAQTSAGDDD</sequence>
<proteinExistence type="predicted"/>
<evidence type="ECO:0000256" key="1">
    <source>
        <dbReference type="SAM" id="MobiDB-lite"/>
    </source>
</evidence>
<organism evidence="2 3">
    <name type="scientific">Halorubrum alkaliphilum</name>
    <dbReference type="NCBI Taxonomy" id="261290"/>
    <lineage>
        <taxon>Archaea</taxon>
        <taxon>Methanobacteriati</taxon>
        <taxon>Methanobacteriota</taxon>
        <taxon>Stenosarchaea group</taxon>
        <taxon>Halobacteria</taxon>
        <taxon>Halobacteriales</taxon>
        <taxon>Haloferacaceae</taxon>
        <taxon>Halorubrum</taxon>
    </lineage>
</organism>